<accession>A0ABR3JZV0</accession>
<proteinExistence type="predicted"/>
<sequence>MSLRSASWESASPKVSQGPSTPTPMIESRYKNHGGPMLQDAFCTRFRLNNKPLPEYLLCLACKRRPSRASTSTDGQMCRFKNLRRFLAAGGTDLLGGTFTNFEKFNHRVVYSQRIDRHEYGFLRASIAPILLPWIQDALKLVSGREVIARCKSPTRRDVCGTPPFPEFDYMSKVTTTFLLCVIDNCRWSLFLVSWTCEGCGMDLCEQCVQGMGMSSCGCGGNLSIVSAMDTSALKRLQADVLTAIKQAPSPRVDLKELDRMEKEGCIPMFNSDTIPRYFDIIWKRGMPFMVSDAWLQSGWSPLDLVAEFGHEVCILEDCESPQNEYIETTIADFLLRRFPTSDSAIYKMKDSPVNEEFQTKFPDRFRDFTAALPVKDYTAHNGVLNVINLYPTNCDHILDPGPRLNIAMGTRLEEDYQGTTRLGVNVADMVSILANDGEALWHIFPHEASDILRRFLRERFRCEDTRDPLHTQNLYLSPKDLAALERDYRIRPYTAAQTSFNAIFVPAGCAYQVTNITPCIQIAGDFLTPHSLARCNTVTEELYRMSASGARKLDVLEFRNLVLHSWLNLSRRAKMYSAAWEREAAEAERYAREHQHAPPPYSDRSSPTSRHSPASNLSPLQKSALSSNGPSPTSFHAPDRFLHFNRRHSLHGENLATLDAWRAYFKSMNGHPAHPHHPQGASSSRPSSSRKRPHSPSSAHESQASWPANTASPSPAPPSQRPPPPPKQDPPYIPQSVQAIQNTLQVPPSSYQFPAQSQPPSSTSSPQAAQPTAAATGAAVKSTTQQASNSQFAFNTFNVAAQKSNEPSIASFWAAQGTLNLAGSDPQWVAEDVPVRGQRRERHCVTCGGTPRECPGTQNQAKCRKKRKLIKQRCV</sequence>
<feature type="compositionally biased region" description="Polar residues" evidence="4">
    <location>
        <begin position="604"/>
        <end position="635"/>
    </location>
</feature>
<dbReference type="PROSITE" id="PS51184">
    <property type="entry name" value="JMJC"/>
    <property type="match status" value="1"/>
</dbReference>
<dbReference type="InterPro" id="IPR045109">
    <property type="entry name" value="LSDs-like"/>
</dbReference>
<dbReference type="PANTHER" id="PTHR12549">
    <property type="entry name" value="JMJC DOMAIN-CONTAINING HISTONE DEMETHYLATION PROTEIN"/>
    <property type="match status" value="1"/>
</dbReference>
<feature type="domain" description="JmjC" evidence="5">
    <location>
        <begin position="351"/>
        <end position="544"/>
    </location>
</feature>
<dbReference type="Pfam" id="PF02373">
    <property type="entry name" value="JmjC"/>
    <property type="match status" value="1"/>
</dbReference>
<evidence type="ECO:0000313" key="6">
    <source>
        <dbReference type="EMBL" id="KAL0960715.1"/>
    </source>
</evidence>
<evidence type="ECO:0000256" key="3">
    <source>
        <dbReference type="ARBA" id="ARBA00023242"/>
    </source>
</evidence>
<dbReference type="EMBL" id="JASNQZ010000001">
    <property type="protein sequence ID" value="KAL0960715.1"/>
    <property type="molecule type" value="Genomic_DNA"/>
</dbReference>
<gene>
    <name evidence="6" type="ORF">HGRIS_005741</name>
</gene>
<dbReference type="Proteomes" id="UP001556367">
    <property type="component" value="Unassembled WGS sequence"/>
</dbReference>
<dbReference type="Gene3D" id="2.60.120.650">
    <property type="entry name" value="Cupin"/>
    <property type="match status" value="2"/>
</dbReference>
<dbReference type="SMART" id="SM00558">
    <property type="entry name" value="JmjC"/>
    <property type="match status" value="1"/>
</dbReference>
<feature type="region of interest" description="Disordered" evidence="4">
    <location>
        <begin position="1"/>
        <end position="28"/>
    </location>
</feature>
<evidence type="ECO:0000256" key="1">
    <source>
        <dbReference type="ARBA" id="ARBA00004123"/>
    </source>
</evidence>
<dbReference type="SUPFAM" id="SSF51197">
    <property type="entry name" value="Clavaminate synthase-like"/>
    <property type="match status" value="1"/>
</dbReference>
<comment type="caution">
    <text evidence="6">The sequence shown here is derived from an EMBL/GenBank/DDBJ whole genome shotgun (WGS) entry which is preliminary data.</text>
</comment>
<evidence type="ECO:0000259" key="5">
    <source>
        <dbReference type="PROSITE" id="PS51184"/>
    </source>
</evidence>
<feature type="region of interest" description="Disordered" evidence="4">
    <location>
        <begin position="749"/>
        <end position="782"/>
    </location>
</feature>
<keyword evidence="3" id="KW-0539">Nucleus</keyword>
<dbReference type="InterPro" id="IPR003347">
    <property type="entry name" value="JmjC_dom"/>
</dbReference>
<organism evidence="6 7">
    <name type="scientific">Hohenbuehelia grisea</name>
    <dbReference type="NCBI Taxonomy" id="104357"/>
    <lineage>
        <taxon>Eukaryota</taxon>
        <taxon>Fungi</taxon>
        <taxon>Dikarya</taxon>
        <taxon>Basidiomycota</taxon>
        <taxon>Agaricomycotina</taxon>
        <taxon>Agaricomycetes</taxon>
        <taxon>Agaricomycetidae</taxon>
        <taxon>Agaricales</taxon>
        <taxon>Pleurotineae</taxon>
        <taxon>Pleurotaceae</taxon>
        <taxon>Hohenbuehelia</taxon>
    </lineage>
</organism>
<feature type="compositionally biased region" description="Low complexity" evidence="4">
    <location>
        <begin position="705"/>
        <end position="714"/>
    </location>
</feature>
<feature type="compositionally biased region" description="Pro residues" evidence="4">
    <location>
        <begin position="715"/>
        <end position="734"/>
    </location>
</feature>
<evidence type="ECO:0000313" key="7">
    <source>
        <dbReference type="Proteomes" id="UP001556367"/>
    </source>
</evidence>
<feature type="region of interest" description="Disordered" evidence="4">
    <location>
        <begin position="590"/>
        <end position="635"/>
    </location>
</feature>
<feature type="compositionally biased region" description="Polar residues" evidence="4">
    <location>
        <begin position="1"/>
        <end position="20"/>
    </location>
</feature>
<evidence type="ECO:0000256" key="4">
    <source>
        <dbReference type="SAM" id="MobiDB-lite"/>
    </source>
</evidence>
<reference evidence="7" key="1">
    <citation type="submission" date="2024-06" db="EMBL/GenBank/DDBJ databases">
        <title>Multi-omics analyses provide insights into the biosynthesis of the anticancer antibiotic pleurotin in Hohenbuehelia grisea.</title>
        <authorList>
            <person name="Weaver J.A."/>
            <person name="Alberti F."/>
        </authorList>
    </citation>
    <scope>NUCLEOTIDE SEQUENCE [LARGE SCALE GENOMIC DNA]</scope>
    <source>
        <strain evidence="7">T-177</strain>
    </source>
</reference>
<evidence type="ECO:0000256" key="2">
    <source>
        <dbReference type="ARBA" id="ARBA00022723"/>
    </source>
</evidence>
<dbReference type="PANTHER" id="PTHR12549:SF38">
    <property type="entry name" value="JMJC DOMAIN-CONTAINING HISTONE DEMETHYLASE 2, ISOFORM A"/>
    <property type="match status" value="1"/>
</dbReference>
<name>A0ABR3JZV0_9AGAR</name>
<feature type="region of interest" description="Disordered" evidence="4">
    <location>
        <begin position="670"/>
        <end position="735"/>
    </location>
</feature>
<keyword evidence="7" id="KW-1185">Reference proteome</keyword>
<protein>
    <recommendedName>
        <fullName evidence="5">JmjC domain-containing protein</fullName>
    </recommendedName>
</protein>
<comment type="subcellular location">
    <subcellularLocation>
        <location evidence="1">Nucleus</location>
    </subcellularLocation>
</comment>
<keyword evidence="2" id="KW-0479">Metal-binding</keyword>